<reference evidence="1" key="1">
    <citation type="submission" date="2022-12" db="EMBL/GenBank/DDBJ databases">
        <authorList>
            <person name="Wang J."/>
        </authorList>
    </citation>
    <scope>NUCLEOTIDE SEQUENCE</scope>
    <source>
        <strain evidence="1">HY-45-18</strain>
    </source>
</reference>
<comment type="caution">
    <text evidence="1">The sequence shown here is derived from an EMBL/GenBank/DDBJ whole genome shotgun (WGS) entry which is preliminary data.</text>
</comment>
<organism evidence="1 2">
    <name type="scientific">Clostridium aestuarii</name>
    <dbReference type="NCBI Taxonomy" id="338193"/>
    <lineage>
        <taxon>Bacteria</taxon>
        <taxon>Bacillati</taxon>
        <taxon>Bacillota</taxon>
        <taxon>Clostridia</taxon>
        <taxon>Eubacteriales</taxon>
        <taxon>Clostridiaceae</taxon>
        <taxon>Clostridium</taxon>
    </lineage>
</organism>
<dbReference type="RefSeq" id="WP_268040470.1">
    <property type="nucleotide sequence ID" value="NZ_JAPQER010000002.1"/>
</dbReference>
<sequence length="65" mass="7720">MLLNISGNCDEVILIIEILELMRFNIVLKNKVKIIKKYRKLEEKVKKYRIINKNSESRRMKGSAL</sequence>
<gene>
    <name evidence="1" type="ORF">OW763_07500</name>
</gene>
<name>A0ABT4CYZ0_9CLOT</name>
<proteinExistence type="predicted"/>
<dbReference type="EMBL" id="JAPQER010000002">
    <property type="protein sequence ID" value="MCY6484199.1"/>
    <property type="molecule type" value="Genomic_DNA"/>
</dbReference>
<protein>
    <submittedName>
        <fullName evidence="1">Uncharacterized protein</fullName>
    </submittedName>
</protein>
<keyword evidence="2" id="KW-1185">Reference proteome</keyword>
<dbReference type="Proteomes" id="UP001078443">
    <property type="component" value="Unassembled WGS sequence"/>
</dbReference>
<evidence type="ECO:0000313" key="1">
    <source>
        <dbReference type="EMBL" id="MCY6484199.1"/>
    </source>
</evidence>
<evidence type="ECO:0000313" key="2">
    <source>
        <dbReference type="Proteomes" id="UP001078443"/>
    </source>
</evidence>
<accession>A0ABT4CYZ0</accession>